<evidence type="ECO:0000313" key="2">
    <source>
        <dbReference type="EMBL" id="SVB26113.1"/>
    </source>
</evidence>
<organism evidence="2">
    <name type="scientific">marine metagenome</name>
    <dbReference type="NCBI Taxonomy" id="408172"/>
    <lineage>
        <taxon>unclassified sequences</taxon>
        <taxon>metagenomes</taxon>
        <taxon>ecological metagenomes</taxon>
    </lineage>
</organism>
<feature type="domain" description="O-methyltransferase dimerisation" evidence="1">
    <location>
        <begin position="18"/>
        <end position="78"/>
    </location>
</feature>
<protein>
    <recommendedName>
        <fullName evidence="1">O-methyltransferase dimerisation domain-containing protein</fullName>
    </recommendedName>
</protein>
<dbReference type="SUPFAM" id="SSF46785">
    <property type="entry name" value="Winged helix' DNA-binding domain"/>
    <property type="match status" value="1"/>
</dbReference>
<dbReference type="AlphaFoldDB" id="A0A382CLA3"/>
<proteinExistence type="predicted"/>
<feature type="non-terminal residue" evidence="2">
    <location>
        <position position="79"/>
    </location>
</feature>
<dbReference type="InterPro" id="IPR012967">
    <property type="entry name" value="COMT_dimerisation"/>
</dbReference>
<dbReference type="InterPro" id="IPR036390">
    <property type="entry name" value="WH_DNA-bd_sf"/>
</dbReference>
<name>A0A382CLA3_9ZZZZ</name>
<dbReference type="InterPro" id="IPR036388">
    <property type="entry name" value="WH-like_DNA-bd_sf"/>
</dbReference>
<dbReference type="EMBL" id="UINC01034763">
    <property type="protein sequence ID" value="SVB26113.1"/>
    <property type="molecule type" value="Genomic_DNA"/>
</dbReference>
<dbReference type="Pfam" id="PF08100">
    <property type="entry name" value="Dimerisation"/>
    <property type="match status" value="1"/>
</dbReference>
<reference evidence="2" key="1">
    <citation type="submission" date="2018-05" db="EMBL/GenBank/DDBJ databases">
        <authorList>
            <person name="Lanie J.A."/>
            <person name="Ng W.-L."/>
            <person name="Kazmierczak K.M."/>
            <person name="Andrzejewski T.M."/>
            <person name="Davidsen T.M."/>
            <person name="Wayne K.J."/>
            <person name="Tettelin H."/>
            <person name="Glass J.I."/>
            <person name="Rusch D."/>
            <person name="Podicherti R."/>
            <person name="Tsui H.-C.T."/>
            <person name="Winkler M.E."/>
        </authorList>
    </citation>
    <scope>NUCLEOTIDE SEQUENCE</scope>
</reference>
<evidence type="ECO:0000259" key="1">
    <source>
        <dbReference type="Pfam" id="PF08100"/>
    </source>
</evidence>
<dbReference type="Gene3D" id="1.10.10.10">
    <property type="entry name" value="Winged helix-like DNA-binding domain superfamily/Winged helix DNA-binding domain"/>
    <property type="match status" value="1"/>
</dbReference>
<gene>
    <name evidence="2" type="ORF">METZ01_LOCUS178967</name>
</gene>
<accession>A0A382CLA3</accession>
<dbReference type="GO" id="GO:0046983">
    <property type="term" value="F:protein dimerization activity"/>
    <property type="evidence" value="ECO:0007669"/>
    <property type="project" value="InterPro"/>
</dbReference>
<sequence length="79" mass="8689">MLSYRDIINKIEQLEEANILLSALELKVFSVLGKSSMSVQQVTSIAKTKFEGTEVLLNALTAMGALTKNKNVYKNTPVT</sequence>